<dbReference type="InterPro" id="IPR013830">
    <property type="entry name" value="SGNH_hydro"/>
</dbReference>
<dbReference type="GO" id="GO:0016787">
    <property type="term" value="F:hydrolase activity"/>
    <property type="evidence" value="ECO:0007669"/>
    <property type="project" value="UniProtKB-KW"/>
</dbReference>
<protein>
    <submittedName>
        <fullName evidence="3">SGNH hydrolase-type esterase domain-containing protein</fullName>
    </submittedName>
</protein>
<dbReference type="AlphaFoldDB" id="A0AAE0H8Y8"/>
<dbReference type="InterPro" id="IPR037459">
    <property type="entry name" value="RhgT-like"/>
</dbReference>
<dbReference type="Proteomes" id="UP001278766">
    <property type="component" value="Unassembled WGS sequence"/>
</dbReference>
<evidence type="ECO:0000313" key="4">
    <source>
        <dbReference type="Proteomes" id="UP001278766"/>
    </source>
</evidence>
<organism evidence="3 4">
    <name type="scientific">Chaetomium fimeti</name>
    <dbReference type="NCBI Taxonomy" id="1854472"/>
    <lineage>
        <taxon>Eukaryota</taxon>
        <taxon>Fungi</taxon>
        <taxon>Dikarya</taxon>
        <taxon>Ascomycota</taxon>
        <taxon>Pezizomycotina</taxon>
        <taxon>Sordariomycetes</taxon>
        <taxon>Sordariomycetidae</taxon>
        <taxon>Sordariales</taxon>
        <taxon>Chaetomiaceae</taxon>
        <taxon>Chaetomium</taxon>
    </lineage>
</organism>
<feature type="domain" description="SGNH hydrolase-type esterase" evidence="2">
    <location>
        <begin position="34"/>
        <end position="209"/>
    </location>
</feature>
<accession>A0AAE0H8Y8</accession>
<reference evidence="3" key="2">
    <citation type="submission" date="2023-06" db="EMBL/GenBank/DDBJ databases">
        <authorList>
            <consortium name="Lawrence Berkeley National Laboratory"/>
            <person name="Haridas S."/>
            <person name="Hensen N."/>
            <person name="Bonometti L."/>
            <person name="Westerberg I."/>
            <person name="Brannstrom I.O."/>
            <person name="Guillou S."/>
            <person name="Cros-Aarteil S."/>
            <person name="Calhoun S."/>
            <person name="Kuo A."/>
            <person name="Mondo S."/>
            <person name="Pangilinan J."/>
            <person name="Riley R."/>
            <person name="Labutti K."/>
            <person name="Andreopoulos B."/>
            <person name="Lipzen A."/>
            <person name="Chen C."/>
            <person name="Yanf M."/>
            <person name="Daum C."/>
            <person name="Ng V."/>
            <person name="Clum A."/>
            <person name="Steindorff A."/>
            <person name="Ohm R."/>
            <person name="Martin F."/>
            <person name="Silar P."/>
            <person name="Natvig D."/>
            <person name="Lalanne C."/>
            <person name="Gautier V."/>
            <person name="Ament-Velasquez S.L."/>
            <person name="Kruys A."/>
            <person name="Hutchinson M.I."/>
            <person name="Powell A.J."/>
            <person name="Barry K."/>
            <person name="Miller A.N."/>
            <person name="Grigoriev I.V."/>
            <person name="Debuchy R."/>
            <person name="Gladieux P."/>
            <person name="Thoren M.H."/>
            <person name="Johannesson H."/>
        </authorList>
    </citation>
    <scope>NUCLEOTIDE SEQUENCE</scope>
    <source>
        <strain evidence="3">CBS 168.71</strain>
    </source>
</reference>
<evidence type="ECO:0000313" key="3">
    <source>
        <dbReference type="EMBL" id="KAK3292031.1"/>
    </source>
</evidence>
<dbReference type="InterPro" id="IPR036514">
    <property type="entry name" value="SGNH_hydro_sf"/>
</dbReference>
<dbReference type="PANTHER" id="PTHR43695:SF2">
    <property type="entry name" value="PUTATIVE (AFU_ORTHOLOGUE AFUA_2G17250)-RELATED"/>
    <property type="match status" value="1"/>
</dbReference>
<proteinExistence type="predicted"/>
<keyword evidence="3" id="KW-0378">Hydrolase</keyword>
<gene>
    <name evidence="3" type="ORF">B0H64DRAFT_377586</name>
</gene>
<dbReference type="EMBL" id="JAUEPN010000008">
    <property type="protein sequence ID" value="KAK3292031.1"/>
    <property type="molecule type" value="Genomic_DNA"/>
</dbReference>
<comment type="caution">
    <text evidence="3">The sequence shown here is derived from an EMBL/GenBank/DDBJ whole genome shotgun (WGS) entry which is preliminary data.</text>
</comment>
<feature type="chain" id="PRO_5041933413" evidence="1">
    <location>
        <begin position="18"/>
        <end position="246"/>
    </location>
</feature>
<dbReference type="PANTHER" id="PTHR43695">
    <property type="entry name" value="PUTATIVE (AFU_ORTHOLOGUE AFUA_2G17250)-RELATED"/>
    <property type="match status" value="1"/>
</dbReference>
<dbReference type="CDD" id="cd01821">
    <property type="entry name" value="Rhamnogalacturan_acetylesterase_like"/>
    <property type="match status" value="1"/>
</dbReference>
<dbReference type="Gene3D" id="3.40.50.1110">
    <property type="entry name" value="SGNH hydrolase"/>
    <property type="match status" value="1"/>
</dbReference>
<evidence type="ECO:0000259" key="2">
    <source>
        <dbReference type="Pfam" id="PF13472"/>
    </source>
</evidence>
<keyword evidence="4" id="KW-1185">Reference proteome</keyword>
<sequence length="246" mass="25542">MKSSFLALLAAPFLAMAAPLESRQGNPPAFFLAGDSTTAVDGGWGDGLVAILRDGAIGQNKGHSGATTASFVAAGDWETVLSLVETNRGKHDCYVTIQFGHNDQKSNSGVGISQFQTNVENMANEVTAAGGTPIILTSLTRRTFSDGTLDDSLADVSEAAKKAAAAVGAAVLDLNAASRKYVQAIGSSDADRYNLEQGDRTHLNDHGAAVFGRMVADLVVSWDSELSAYITADAALSEKIAQGVYA</sequence>
<dbReference type="RefSeq" id="XP_062655545.1">
    <property type="nucleotide sequence ID" value="XM_062802534.1"/>
</dbReference>
<dbReference type="Pfam" id="PF13472">
    <property type="entry name" value="Lipase_GDSL_2"/>
    <property type="match status" value="1"/>
</dbReference>
<name>A0AAE0H8Y8_9PEZI</name>
<evidence type="ECO:0000256" key="1">
    <source>
        <dbReference type="SAM" id="SignalP"/>
    </source>
</evidence>
<reference evidence="3" key="1">
    <citation type="journal article" date="2023" name="Mol. Phylogenet. Evol.">
        <title>Genome-scale phylogeny and comparative genomics of the fungal order Sordariales.</title>
        <authorList>
            <person name="Hensen N."/>
            <person name="Bonometti L."/>
            <person name="Westerberg I."/>
            <person name="Brannstrom I.O."/>
            <person name="Guillou S."/>
            <person name="Cros-Aarteil S."/>
            <person name="Calhoun S."/>
            <person name="Haridas S."/>
            <person name="Kuo A."/>
            <person name="Mondo S."/>
            <person name="Pangilinan J."/>
            <person name="Riley R."/>
            <person name="LaButti K."/>
            <person name="Andreopoulos B."/>
            <person name="Lipzen A."/>
            <person name="Chen C."/>
            <person name="Yan M."/>
            <person name="Daum C."/>
            <person name="Ng V."/>
            <person name="Clum A."/>
            <person name="Steindorff A."/>
            <person name="Ohm R.A."/>
            <person name="Martin F."/>
            <person name="Silar P."/>
            <person name="Natvig D.O."/>
            <person name="Lalanne C."/>
            <person name="Gautier V."/>
            <person name="Ament-Velasquez S.L."/>
            <person name="Kruys A."/>
            <person name="Hutchinson M.I."/>
            <person name="Powell A.J."/>
            <person name="Barry K."/>
            <person name="Miller A.N."/>
            <person name="Grigoriev I.V."/>
            <person name="Debuchy R."/>
            <person name="Gladieux P."/>
            <person name="Hiltunen Thoren M."/>
            <person name="Johannesson H."/>
        </authorList>
    </citation>
    <scope>NUCLEOTIDE SEQUENCE</scope>
    <source>
        <strain evidence="3">CBS 168.71</strain>
    </source>
</reference>
<dbReference type="GeneID" id="87839482"/>
<dbReference type="SUPFAM" id="SSF52266">
    <property type="entry name" value="SGNH hydrolase"/>
    <property type="match status" value="1"/>
</dbReference>
<feature type="signal peptide" evidence="1">
    <location>
        <begin position="1"/>
        <end position="17"/>
    </location>
</feature>
<keyword evidence="1" id="KW-0732">Signal</keyword>